<reference evidence="2 5" key="1">
    <citation type="submission" date="2022-07" db="EMBL/GenBank/DDBJ databases">
        <authorList>
            <person name="Criscuolo A."/>
        </authorList>
    </citation>
    <scope>NUCLEOTIDE SEQUENCE</scope>
    <source>
        <strain evidence="5">CIP 111951</strain>
        <strain evidence="2">CIP111854</strain>
        <strain evidence="3">CIP111951</strain>
    </source>
</reference>
<dbReference type="SUPFAM" id="SSF54975">
    <property type="entry name" value="Acylphosphatase/BLUF domain-like"/>
    <property type="match status" value="1"/>
</dbReference>
<sequence length="198" mass="22987">MLLNFIFADFGIIFAFVLDLTEVGRNDLIIGVAQRQRTLVHFMIWASWRRILIELVYVSRAKWHFSEPELFGLLEQARGNNASMGVTGLLLYDNKGTFIQALEGEEKQVDILYNKILADERHSRINRISRKNIKLRAFPDWQMGFKMVDYQSIQTLPSFSQCMQQPNPIIGFNDESSFAVDLLNYFKLSEHQYLVKGS</sequence>
<dbReference type="Proteomes" id="UP001152485">
    <property type="component" value="Unassembled WGS sequence"/>
</dbReference>
<dbReference type="PROSITE" id="PS50925">
    <property type="entry name" value="BLUF"/>
    <property type="match status" value="1"/>
</dbReference>
<evidence type="ECO:0000313" key="4">
    <source>
        <dbReference type="Proteomes" id="UP001152467"/>
    </source>
</evidence>
<comment type="caution">
    <text evidence="2">The sequence shown here is derived from an EMBL/GenBank/DDBJ whole genome shotgun (WGS) entry which is preliminary data.</text>
</comment>
<evidence type="ECO:0000313" key="2">
    <source>
        <dbReference type="EMBL" id="CAH9062448.1"/>
    </source>
</evidence>
<dbReference type="InterPro" id="IPR007024">
    <property type="entry name" value="BLUF_domain"/>
</dbReference>
<dbReference type="InterPro" id="IPR036046">
    <property type="entry name" value="Acylphosphatase-like_dom_sf"/>
</dbReference>
<dbReference type="Pfam" id="PF04940">
    <property type="entry name" value="BLUF"/>
    <property type="match status" value="1"/>
</dbReference>
<dbReference type="AlphaFoldDB" id="A0A9W4VTU3"/>
<evidence type="ECO:0000259" key="1">
    <source>
        <dbReference type="PROSITE" id="PS50925"/>
    </source>
</evidence>
<name>A0A9W4VTU3_9GAMM</name>
<protein>
    <recommendedName>
        <fullName evidence="1">BLUF domain-containing protein</fullName>
    </recommendedName>
</protein>
<feature type="domain" description="BLUF" evidence="1">
    <location>
        <begin position="52"/>
        <end position="144"/>
    </location>
</feature>
<evidence type="ECO:0000313" key="3">
    <source>
        <dbReference type="EMBL" id="CAH9066850.1"/>
    </source>
</evidence>
<dbReference type="Gene3D" id="3.30.70.100">
    <property type="match status" value="1"/>
</dbReference>
<gene>
    <name evidence="2" type="ORF">PSECIP111854_03014</name>
    <name evidence="3" type="ORF">PSECIP111951_03657</name>
</gene>
<dbReference type="Proteomes" id="UP001152467">
    <property type="component" value="Unassembled WGS sequence"/>
</dbReference>
<dbReference type="GO" id="GO:0009882">
    <property type="term" value="F:blue light photoreceptor activity"/>
    <property type="evidence" value="ECO:0007669"/>
    <property type="project" value="InterPro"/>
</dbReference>
<accession>A0A9W4VTU3</accession>
<keyword evidence="4" id="KW-1185">Reference proteome</keyword>
<dbReference type="EMBL" id="CAMAPD010000023">
    <property type="protein sequence ID" value="CAH9066850.1"/>
    <property type="molecule type" value="Genomic_DNA"/>
</dbReference>
<organism evidence="2 4">
    <name type="scientific">Pseudoalteromonas holothuriae</name>
    <dbReference type="NCBI Taxonomy" id="2963714"/>
    <lineage>
        <taxon>Bacteria</taxon>
        <taxon>Pseudomonadati</taxon>
        <taxon>Pseudomonadota</taxon>
        <taxon>Gammaproteobacteria</taxon>
        <taxon>Alteromonadales</taxon>
        <taxon>Pseudoalteromonadaceae</taxon>
        <taxon>Pseudoalteromonas</taxon>
    </lineage>
</organism>
<dbReference type="EMBL" id="CAMAPC010000013">
    <property type="protein sequence ID" value="CAH9062448.1"/>
    <property type="molecule type" value="Genomic_DNA"/>
</dbReference>
<evidence type="ECO:0000313" key="5">
    <source>
        <dbReference type="Proteomes" id="UP001152485"/>
    </source>
</evidence>
<proteinExistence type="predicted"/>
<dbReference type="GO" id="GO:0071949">
    <property type="term" value="F:FAD binding"/>
    <property type="evidence" value="ECO:0007669"/>
    <property type="project" value="InterPro"/>
</dbReference>
<dbReference type="SMART" id="SM01034">
    <property type="entry name" value="BLUF"/>
    <property type="match status" value="1"/>
</dbReference>